<dbReference type="Proteomes" id="UP000608420">
    <property type="component" value="Unassembled WGS sequence"/>
</dbReference>
<feature type="transmembrane region" description="Helical" evidence="1">
    <location>
        <begin position="51"/>
        <end position="74"/>
    </location>
</feature>
<comment type="caution">
    <text evidence="2">The sequence shown here is derived from an EMBL/GenBank/DDBJ whole genome shotgun (WGS) entry which is preliminary data.</text>
</comment>
<dbReference type="Pfam" id="PF11118">
    <property type="entry name" value="DUF2627"/>
    <property type="match status" value="1"/>
</dbReference>
<reference evidence="3" key="1">
    <citation type="journal article" date="2019" name="Int. J. Syst. Evol. Microbiol.">
        <title>The Global Catalogue of Microorganisms (GCM) 10K type strain sequencing project: providing services to taxonomists for standard genome sequencing and annotation.</title>
        <authorList>
            <consortium name="The Broad Institute Genomics Platform"/>
            <consortium name="The Broad Institute Genome Sequencing Center for Infectious Disease"/>
            <person name="Wu L."/>
            <person name="Ma J."/>
        </authorList>
    </citation>
    <scope>NUCLEOTIDE SEQUENCE [LARGE SCALE GENOMIC DNA]</scope>
    <source>
        <strain evidence="3">CGMCC 1.15420</strain>
    </source>
</reference>
<dbReference type="EMBL" id="BMIW01000055">
    <property type="protein sequence ID" value="GGG19199.1"/>
    <property type="molecule type" value="Genomic_DNA"/>
</dbReference>
<organism evidence="2 3">
    <name type="scientific">Paenibacillus aceti</name>
    <dbReference type="NCBI Taxonomy" id="1820010"/>
    <lineage>
        <taxon>Bacteria</taxon>
        <taxon>Bacillati</taxon>
        <taxon>Bacillota</taxon>
        <taxon>Bacilli</taxon>
        <taxon>Bacillales</taxon>
        <taxon>Paenibacillaceae</taxon>
        <taxon>Paenibacillus</taxon>
    </lineage>
</organism>
<keyword evidence="1" id="KW-0472">Membrane</keyword>
<dbReference type="RefSeq" id="WP_120462349.1">
    <property type="nucleotide sequence ID" value="NZ_BMIW01000055.1"/>
</dbReference>
<keyword evidence="1" id="KW-0812">Transmembrane</keyword>
<accession>A0ABQ1W8R5</accession>
<sequence length="92" mass="10484">MKLMISRFIAIILLVIPGIAAVTGFLKVKDAVFHYYSQHGNSALVQPSFEWLNFIVGILLFAAGMSFLAGWIYFRDRKRGYGKRNKQRTVSE</sequence>
<evidence type="ECO:0000313" key="2">
    <source>
        <dbReference type="EMBL" id="GGG19199.1"/>
    </source>
</evidence>
<name>A0ABQ1W8R5_9BACL</name>
<evidence type="ECO:0000256" key="1">
    <source>
        <dbReference type="SAM" id="Phobius"/>
    </source>
</evidence>
<evidence type="ECO:0000313" key="3">
    <source>
        <dbReference type="Proteomes" id="UP000608420"/>
    </source>
</evidence>
<protein>
    <recommendedName>
        <fullName evidence="4">DUF2627 domain-containing protein</fullName>
    </recommendedName>
</protein>
<keyword evidence="3" id="KW-1185">Reference proteome</keyword>
<gene>
    <name evidence="2" type="ORF">GCM10010913_46640</name>
</gene>
<keyword evidence="1" id="KW-1133">Transmembrane helix</keyword>
<evidence type="ECO:0008006" key="4">
    <source>
        <dbReference type="Google" id="ProtNLM"/>
    </source>
</evidence>
<dbReference type="InterPro" id="IPR020138">
    <property type="entry name" value="Uncharacterised_YqzF"/>
</dbReference>
<proteinExistence type="predicted"/>